<evidence type="ECO:0008006" key="4">
    <source>
        <dbReference type="Google" id="ProtNLM"/>
    </source>
</evidence>
<reference evidence="2 3" key="1">
    <citation type="journal article" date="2018" name="Nat. Ecol. Evol.">
        <title>Pezizomycetes genomes reveal the molecular basis of ectomycorrhizal truffle lifestyle.</title>
        <authorList>
            <person name="Murat C."/>
            <person name="Payen T."/>
            <person name="Noel B."/>
            <person name="Kuo A."/>
            <person name="Morin E."/>
            <person name="Chen J."/>
            <person name="Kohler A."/>
            <person name="Krizsan K."/>
            <person name="Balestrini R."/>
            <person name="Da Silva C."/>
            <person name="Montanini B."/>
            <person name="Hainaut M."/>
            <person name="Levati E."/>
            <person name="Barry K.W."/>
            <person name="Belfiori B."/>
            <person name="Cichocki N."/>
            <person name="Clum A."/>
            <person name="Dockter R.B."/>
            <person name="Fauchery L."/>
            <person name="Guy J."/>
            <person name="Iotti M."/>
            <person name="Le Tacon F."/>
            <person name="Lindquist E.A."/>
            <person name="Lipzen A."/>
            <person name="Malagnac F."/>
            <person name="Mello A."/>
            <person name="Molinier V."/>
            <person name="Miyauchi S."/>
            <person name="Poulain J."/>
            <person name="Riccioni C."/>
            <person name="Rubini A."/>
            <person name="Sitrit Y."/>
            <person name="Splivallo R."/>
            <person name="Traeger S."/>
            <person name="Wang M."/>
            <person name="Zifcakova L."/>
            <person name="Wipf D."/>
            <person name="Zambonelli A."/>
            <person name="Paolocci F."/>
            <person name="Nowrousian M."/>
            <person name="Ottonello S."/>
            <person name="Baldrian P."/>
            <person name="Spatafora J.W."/>
            <person name="Henrissat B."/>
            <person name="Nagy L.G."/>
            <person name="Aury J.M."/>
            <person name="Wincker P."/>
            <person name="Grigoriev I.V."/>
            <person name="Bonfante P."/>
            <person name="Martin F.M."/>
        </authorList>
    </citation>
    <scope>NUCLEOTIDE SEQUENCE [LARGE SCALE GENOMIC DNA]</scope>
    <source>
        <strain evidence="2 3">120613-1</strain>
    </source>
</reference>
<organism evidence="2 3">
    <name type="scientific">Choiromyces venosus 120613-1</name>
    <dbReference type="NCBI Taxonomy" id="1336337"/>
    <lineage>
        <taxon>Eukaryota</taxon>
        <taxon>Fungi</taxon>
        <taxon>Dikarya</taxon>
        <taxon>Ascomycota</taxon>
        <taxon>Pezizomycotina</taxon>
        <taxon>Pezizomycetes</taxon>
        <taxon>Pezizales</taxon>
        <taxon>Tuberaceae</taxon>
        <taxon>Choiromyces</taxon>
    </lineage>
</organism>
<evidence type="ECO:0000313" key="3">
    <source>
        <dbReference type="Proteomes" id="UP000276215"/>
    </source>
</evidence>
<proteinExistence type="predicted"/>
<evidence type="ECO:0000256" key="1">
    <source>
        <dbReference type="SAM" id="Phobius"/>
    </source>
</evidence>
<name>A0A3N4J8R4_9PEZI</name>
<dbReference type="AlphaFoldDB" id="A0A3N4J8R4"/>
<keyword evidence="1" id="KW-0812">Transmembrane</keyword>
<keyword evidence="1" id="KW-0472">Membrane</keyword>
<dbReference type="EMBL" id="ML120464">
    <property type="protein sequence ID" value="RPA92840.1"/>
    <property type="molecule type" value="Genomic_DNA"/>
</dbReference>
<protein>
    <recommendedName>
        <fullName evidence="4">Transmembrane protein</fullName>
    </recommendedName>
</protein>
<evidence type="ECO:0000313" key="2">
    <source>
        <dbReference type="EMBL" id="RPA92840.1"/>
    </source>
</evidence>
<sequence>MSESTPLLHASPDAPPNTPAVIPVIPPVFLELESQAAYYRAREAQEEEYLRGIRRQVMVNTIIVVATVFIGVLMIGLLACFGGMAAKRRADGDLG</sequence>
<feature type="transmembrane region" description="Helical" evidence="1">
    <location>
        <begin position="57"/>
        <end position="81"/>
    </location>
</feature>
<keyword evidence="3" id="KW-1185">Reference proteome</keyword>
<dbReference type="OrthoDB" id="10555982at2759"/>
<dbReference type="Proteomes" id="UP000276215">
    <property type="component" value="Unassembled WGS sequence"/>
</dbReference>
<gene>
    <name evidence="2" type="ORF">L873DRAFT_1816992</name>
</gene>
<keyword evidence="1" id="KW-1133">Transmembrane helix</keyword>
<accession>A0A3N4J8R4</accession>